<dbReference type="InterPro" id="IPR023997">
    <property type="entry name" value="TonB-dep_OMP_SusC/RagA_CS"/>
</dbReference>
<evidence type="ECO:0000256" key="6">
    <source>
        <dbReference type="ARBA" id="ARBA00023237"/>
    </source>
</evidence>
<proteinExistence type="inferred from homology"/>
<dbReference type="Gene3D" id="2.60.40.1120">
    <property type="entry name" value="Carboxypeptidase-like, regulatory domain"/>
    <property type="match status" value="1"/>
</dbReference>
<dbReference type="PROSITE" id="PS52016">
    <property type="entry name" value="TONB_DEPENDENT_REC_3"/>
    <property type="match status" value="1"/>
</dbReference>
<dbReference type="SUPFAM" id="SSF56935">
    <property type="entry name" value="Porins"/>
    <property type="match status" value="1"/>
</dbReference>
<dbReference type="Proteomes" id="UP001059295">
    <property type="component" value="Chromosome"/>
</dbReference>
<evidence type="ECO:0000256" key="1">
    <source>
        <dbReference type="ARBA" id="ARBA00004571"/>
    </source>
</evidence>
<evidence type="ECO:0000256" key="2">
    <source>
        <dbReference type="ARBA" id="ARBA00022448"/>
    </source>
</evidence>
<evidence type="ECO:0000256" key="5">
    <source>
        <dbReference type="ARBA" id="ARBA00023136"/>
    </source>
</evidence>
<sequence length="836" mass="92880">MVSGTVVDESGNGVIGATVLLKGTTKGVMTGPGGLFSIDVDKFPAELAISFLGYVPQNQTVKGPVKDLRIELETEQQALDETVVIAYGTQKKASVVASLSSATAKDIMKAPVGNVGSALTGRLTGLTTMQNSGQPGAEAPTIRIRGKATLNNADPLVIVDGVERSSGGRIQESANADLMKGYMSGWETINPNDIESVTILKDASATAVYGVKGANGVLIITTKKGLSGKATVTYSGSFGLSVPTRLRHNIGSYAYLYYQNEMGYNDGTGATTSFEDLMKYRYHFNDYLYPSMDYADYVLKKYSPKTEHNVSVRGGNDFVKYYASVGYYSEDGLVKKKAGYGFNPNNEYRRLSLRTNLDFQFTKRLSASINIDGRFERRQGNNSPGDNQFFWKLYQAKPWSTAGFDADNRYIVTGTDPNPTIITMLFAGGNYTRNQVTANTVFSLKYDLDFITKGLPAQGKYSFDSFSDAGYNRQRQYATYRPIELEDGTIYMQKSGNDGPLTSSAVGSQKRRKEYAEVSLNYARSFGDHSVTALAMYNMEKSRYYESSFADVPHAYLGFVGRATYNYKSRYFLDFSIGINGSENFPKGQRFGTFPAVAVGWAISEEPFMESIRKTVSFLKIRGSYGEVGNDRTNSRFLYLPTTFGGLPGGTVYYVGDQSNPQHTTLRPIQEGKAPNYNVTWETAKKYNLGIDAKFFDDRLSFVFDIYKEMRSDILTDMVTYPSFVFPDFQTNAQANGYHTLYLTNKENYAKVRNQGFEVELGWDGTIGKNFSYFVKGSYAYTINKTLQLSESSKDYPYQYATGHMLDEISGLICEGIFDSYEEINDPNNPYNTYNL</sequence>
<comment type="similarity">
    <text evidence="7">Belongs to the TonB-dependent receptor family.</text>
</comment>
<evidence type="ECO:0000313" key="10">
    <source>
        <dbReference type="Proteomes" id="UP001059295"/>
    </source>
</evidence>
<dbReference type="InterPro" id="IPR012910">
    <property type="entry name" value="Plug_dom"/>
</dbReference>
<evidence type="ECO:0000256" key="3">
    <source>
        <dbReference type="ARBA" id="ARBA00022452"/>
    </source>
</evidence>
<dbReference type="NCBIfam" id="TIGR04057">
    <property type="entry name" value="SusC_RagA_signa"/>
    <property type="match status" value="1"/>
</dbReference>
<organism evidence="9 10">
    <name type="scientific">Alistipes ihumii AP11</name>
    <dbReference type="NCBI Taxonomy" id="1211813"/>
    <lineage>
        <taxon>Bacteria</taxon>
        <taxon>Pseudomonadati</taxon>
        <taxon>Bacteroidota</taxon>
        <taxon>Bacteroidia</taxon>
        <taxon>Bacteroidales</taxon>
        <taxon>Rikenellaceae</taxon>
        <taxon>Alistipes</taxon>
    </lineage>
</organism>
<dbReference type="InterPro" id="IPR008969">
    <property type="entry name" value="CarboxyPept-like_regulatory"/>
</dbReference>
<dbReference type="Gene3D" id="2.170.130.10">
    <property type="entry name" value="TonB-dependent receptor, plug domain"/>
    <property type="match status" value="1"/>
</dbReference>
<dbReference type="Pfam" id="PF07715">
    <property type="entry name" value="Plug"/>
    <property type="match status" value="1"/>
</dbReference>
<keyword evidence="4 7" id="KW-0812">Transmembrane</keyword>
<evidence type="ECO:0000259" key="8">
    <source>
        <dbReference type="Pfam" id="PF07715"/>
    </source>
</evidence>
<evidence type="ECO:0000256" key="4">
    <source>
        <dbReference type="ARBA" id="ARBA00022692"/>
    </source>
</evidence>
<dbReference type="Pfam" id="PF13715">
    <property type="entry name" value="CarbopepD_reg_2"/>
    <property type="match status" value="1"/>
</dbReference>
<keyword evidence="2 7" id="KW-0813">Transport</keyword>
<name>A0ABY5V1Z7_9BACT</name>
<reference evidence="9" key="1">
    <citation type="journal article" date="2022" name="Cell">
        <title>Design, construction, and in vivo augmentation of a complex gut microbiome.</title>
        <authorList>
            <person name="Cheng A.G."/>
            <person name="Ho P.Y."/>
            <person name="Aranda-Diaz A."/>
            <person name="Jain S."/>
            <person name="Yu F.B."/>
            <person name="Meng X."/>
            <person name="Wang M."/>
            <person name="Iakiviak M."/>
            <person name="Nagashima K."/>
            <person name="Zhao A."/>
            <person name="Murugkar P."/>
            <person name="Patil A."/>
            <person name="Atabakhsh K."/>
            <person name="Weakley A."/>
            <person name="Yan J."/>
            <person name="Brumbaugh A.R."/>
            <person name="Higginbottom S."/>
            <person name="Dimas A."/>
            <person name="Shiver A.L."/>
            <person name="Deutschbauer A."/>
            <person name="Neff N."/>
            <person name="Sonnenburg J.L."/>
            <person name="Huang K.C."/>
            <person name="Fischbach M.A."/>
        </authorList>
    </citation>
    <scope>NUCLEOTIDE SEQUENCE</scope>
    <source>
        <strain evidence="9">AP11</strain>
    </source>
</reference>
<keyword evidence="6 7" id="KW-0998">Cell outer membrane</keyword>
<evidence type="ECO:0000256" key="7">
    <source>
        <dbReference type="PROSITE-ProRule" id="PRU01360"/>
    </source>
</evidence>
<dbReference type="InterPro" id="IPR036942">
    <property type="entry name" value="Beta-barrel_TonB_sf"/>
</dbReference>
<comment type="subcellular location">
    <subcellularLocation>
        <location evidence="1 7">Cell outer membrane</location>
        <topology evidence="1 7">Multi-pass membrane protein</topology>
    </subcellularLocation>
</comment>
<feature type="domain" description="TonB-dependent receptor plug" evidence="8">
    <location>
        <begin position="92"/>
        <end position="217"/>
    </location>
</feature>
<evidence type="ECO:0000313" key="9">
    <source>
        <dbReference type="EMBL" id="UWN57674.1"/>
    </source>
</evidence>
<keyword evidence="10" id="KW-1185">Reference proteome</keyword>
<protein>
    <submittedName>
        <fullName evidence="9">SusC/RagA family TonB-linked outer membrane protein</fullName>
    </submittedName>
</protein>
<dbReference type="InterPro" id="IPR023996">
    <property type="entry name" value="TonB-dep_OMP_SusC/RagA"/>
</dbReference>
<dbReference type="EMBL" id="CP102294">
    <property type="protein sequence ID" value="UWN57674.1"/>
    <property type="molecule type" value="Genomic_DNA"/>
</dbReference>
<accession>A0ABY5V1Z7</accession>
<dbReference type="Gene3D" id="2.40.170.20">
    <property type="entry name" value="TonB-dependent receptor, beta-barrel domain"/>
    <property type="match status" value="1"/>
</dbReference>
<gene>
    <name evidence="9" type="ORF">NQ491_02530</name>
</gene>
<dbReference type="NCBIfam" id="TIGR04056">
    <property type="entry name" value="OMP_RagA_SusC"/>
    <property type="match status" value="1"/>
</dbReference>
<dbReference type="SUPFAM" id="SSF49464">
    <property type="entry name" value="Carboxypeptidase regulatory domain-like"/>
    <property type="match status" value="1"/>
</dbReference>
<dbReference type="InterPro" id="IPR037066">
    <property type="entry name" value="Plug_dom_sf"/>
</dbReference>
<dbReference type="InterPro" id="IPR039426">
    <property type="entry name" value="TonB-dep_rcpt-like"/>
</dbReference>
<keyword evidence="3 7" id="KW-1134">Transmembrane beta strand</keyword>
<keyword evidence="5 7" id="KW-0472">Membrane</keyword>